<evidence type="ECO:0000313" key="2">
    <source>
        <dbReference type="EMBL" id="GLZ75991.1"/>
    </source>
</evidence>
<dbReference type="RefSeq" id="WP_285661192.1">
    <property type="nucleotide sequence ID" value="NZ_BSTX01000001.1"/>
</dbReference>
<dbReference type="Gene3D" id="1.10.10.10">
    <property type="entry name" value="Winged helix-like DNA-binding domain superfamily/Winged helix DNA-binding domain"/>
    <property type="match status" value="1"/>
</dbReference>
<dbReference type="InterPro" id="IPR036388">
    <property type="entry name" value="WH-like_DNA-bd_sf"/>
</dbReference>
<accession>A0A9W6SI86</accession>
<dbReference type="SUPFAM" id="SSF46785">
    <property type="entry name" value="Winged helix' DNA-binding domain"/>
    <property type="match status" value="1"/>
</dbReference>
<dbReference type="Pfam" id="PF12802">
    <property type="entry name" value="MarR_2"/>
    <property type="match status" value="1"/>
</dbReference>
<gene>
    <name evidence="2" type="ORF">Afil01_07980</name>
</gene>
<dbReference type="EMBL" id="BSTX01000001">
    <property type="protein sequence ID" value="GLZ75991.1"/>
    <property type="molecule type" value="Genomic_DNA"/>
</dbReference>
<proteinExistence type="predicted"/>
<feature type="domain" description="HTH marR-type" evidence="1">
    <location>
        <begin position="42"/>
        <end position="86"/>
    </location>
</feature>
<evidence type="ECO:0000313" key="3">
    <source>
        <dbReference type="Proteomes" id="UP001165079"/>
    </source>
</evidence>
<comment type="caution">
    <text evidence="2">The sequence shown here is derived from an EMBL/GenBank/DDBJ whole genome shotgun (WGS) entry which is preliminary data.</text>
</comment>
<dbReference type="InterPro" id="IPR036390">
    <property type="entry name" value="WH_DNA-bd_sf"/>
</dbReference>
<dbReference type="AlphaFoldDB" id="A0A9W6SI86"/>
<evidence type="ECO:0000259" key="1">
    <source>
        <dbReference type="Pfam" id="PF12802"/>
    </source>
</evidence>
<protein>
    <recommendedName>
        <fullName evidence="1">HTH marR-type domain-containing protein</fullName>
    </recommendedName>
</protein>
<reference evidence="2" key="1">
    <citation type="submission" date="2023-03" db="EMBL/GenBank/DDBJ databases">
        <title>Actinorhabdospora filicis NBRC 111898.</title>
        <authorList>
            <person name="Ichikawa N."/>
            <person name="Sato H."/>
            <person name="Tonouchi N."/>
        </authorList>
    </citation>
    <scope>NUCLEOTIDE SEQUENCE</scope>
    <source>
        <strain evidence="2">NBRC 111898</strain>
    </source>
</reference>
<name>A0A9W6SI86_9ACTN</name>
<dbReference type="GO" id="GO:0003700">
    <property type="term" value="F:DNA-binding transcription factor activity"/>
    <property type="evidence" value="ECO:0007669"/>
    <property type="project" value="InterPro"/>
</dbReference>
<keyword evidence="3" id="KW-1185">Reference proteome</keyword>
<organism evidence="2 3">
    <name type="scientific">Actinorhabdospora filicis</name>
    <dbReference type="NCBI Taxonomy" id="1785913"/>
    <lineage>
        <taxon>Bacteria</taxon>
        <taxon>Bacillati</taxon>
        <taxon>Actinomycetota</taxon>
        <taxon>Actinomycetes</taxon>
        <taxon>Micromonosporales</taxon>
        <taxon>Micromonosporaceae</taxon>
        <taxon>Actinorhabdospora</taxon>
    </lineage>
</organism>
<sequence length="142" mass="14772">MNGLELLLLGHKLSAIGLAAMPHGHLASLPVSARAILVDIFDNPGSAIKEITARTGYPQSLVSATVAKYKGMGLLVTGTDPADRRRTIVAPAPGELEEGWREAEETSVDAALAAALPDVGESELARILAVLETLSGGLLKPR</sequence>
<dbReference type="Proteomes" id="UP001165079">
    <property type="component" value="Unassembled WGS sequence"/>
</dbReference>
<dbReference type="InterPro" id="IPR000835">
    <property type="entry name" value="HTH_MarR-typ"/>
</dbReference>